<evidence type="ECO:0000313" key="12">
    <source>
        <dbReference type="EMBL" id="CAH2311427.1"/>
    </source>
</evidence>
<keyword evidence="7 10" id="KW-0175">Coiled coil</keyword>
<comment type="subcellular location">
    <subcellularLocation>
        <location evidence="1">Cell projection</location>
        <location evidence="1">Dendrite</location>
    </subcellularLocation>
    <subcellularLocation>
        <location evidence="3">Cell projection</location>
        <location evidence="3">Dendritic spine</location>
    </subcellularLocation>
    <subcellularLocation>
        <location evidence="2">Cytoplasm</location>
    </subcellularLocation>
</comment>
<dbReference type="GO" id="GO:0008360">
    <property type="term" value="P:regulation of cell shape"/>
    <property type="evidence" value="ECO:0007669"/>
    <property type="project" value="InterPro"/>
</dbReference>
<evidence type="ECO:0000256" key="1">
    <source>
        <dbReference type="ARBA" id="ARBA00004279"/>
    </source>
</evidence>
<feature type="region of interest" description="Disordered" evidence="11">
    <location>
        <begin position="251"/>
        <end position="276"/>
    </location>
</feature>
<evidence type="ECO:0000256" key="7">
    <source>
        <dbReference type="ARBA" id="ARBA00023054"/>
    </source>
</evidence>
<keyword evidence="6" id="KW-0770">Synapse</keyword>
<dbReference type="GO" id="GO:0043197">
    <property type="term" value="C:dendritic spine"/>
    <property type="evidence" value="ECO:0007669"/>
    <property type="project" value="UniProtKB-SubCell"/>
</dbReference>
<dbReference type="PANTHER" id="PTHR46881:SF1">
    <property type="entry name" value="PALMDELPHIN"/>
    <property type="match status" value="1"/>
</dbReference>
<feature type="compositionally biased region" description="Polar residues" evidence="11">
    <location>
        <begin position="265"/>
        <end position="276"/>
    </location>
</feature>
<dbReference type="PANTHER" id="PTHR46881">
    <property type="entry name" value="PALMDELPHIN"/>
    <property type="match status" value="1"/>
</dbReference>
<evidence type="ECO:0000256" key="10">
    <source>
        <dbReference type="SAM" id="Coils"/>
    </source>
</evidence>
<dbReference type="AlphaFoldDB" id="A0AAD1ST92"/>
<feature type="coiled-coil region" evidence="10">
    <location>
        <begin position="70"/>
        <end position="104"/>
    </location>
</feature>
<protein>
    <recommendedName>
        <fullName evidence="9">Palmdelphin</fullName>
    </recommendedName>
</protein>
<proteinExistence type="inferred from homology"/>
<organism evidence="12 13">
    <name type="scientific">Pelobates cultripes</name>
    <name type="common">Western spadefoot toad</name>
    <dbReference type="NCBI Taxonomy" id="61616"/>
    <lineage>
        <taxon>Eukaryota</taxon>
        <taxon>Metazoa</taxon>
        <taxon>Chordata</taxon>
        <taxon>Craniata</taxon>
        <taxon>Vertebrata</taxon>
        <taxon>Euteleostomi</taxon>
        <taxon>Amphibia</taxon>
        <taxon>Batrachia</taxon>
        <taxon>Anura</taxon>
        <taxon>Pelobatoidea</taxon>
        <taxon>Pelobatidae</taxon>
        <taxon>Pelobates</taxon>
    </lineage>
</organism>
<dbReference type="InterPro" id="IPR004965">
    <property type="entry name" value="Paralemmin"/>
</dbReference>
<evidence type="ECO:0000256" key="2">
    <source>
        <dbReference type="ARBA" id="ARBA00004496"/>
    </source>
</evidence>
<accession>A0AAD1ST92</accession>
<evidence type="ECO:0000313" key="13">
    <source>
        <dbReference type="Proteomes" id="UP001295444"/>
    </source>
</evidence>
<evidence type="ECO:0000256" key="3">
    <source>
        <dbReference type="ARBA" id="ARBA00004552"/>
    </source>
</evidence>
<evidence type="ECO:0000256" key="4">
    <source>
        <dbReference type="ARBA" id="ARBA00005756"/>
    </source>
</evidence>
<evidence type="ECO:0000256" key="8">
    <source>
        <dbReference type="ARBA" id="ARBA00023273"/>
    </source>
</evidence>
<keyword evidence="13" id="KW-1185">Reference proteome</keyword>
<gene>
    <name evidence="12" type="ORF">PECUL_23A032597</name>
</gene>
<keyword evidence="8" id="KW-0966">Cell projection</keyword>
<dbReference type="GO" id="GO:0005737">
    <property type="term" value="C:cytoplasm"/>
    <property type="evidence" value="ECO:0007669"/>
    <property type="project" value="UniProtKB-SubCell"/>
</dbReference>
<sequence length="532" mass="59618">MEEAELMKERLLAITDKRRLQEDIAQRRLTIEEEKLKLHHLKKKSLREKWLLDGLSTMSPEEQEETLRQSQADQKQIKSLELSIVRLEQEIGDLEKEESQLSAKEVRVLQRLKSVERTTEDIIKAVKAEAREEPVTPVQDIYAGIPDLPVSYKPQFVKSLEKTQKENGEEPRKALFAMEIKVEKDMKTGKNKVLSSIPVPSSEFKDEGVKVYDDGRKSVFAVSAKGVVKNGVDNLAPIEVEDLLRKATEKSSQSPTEYHEPVFSNPFNNSSVQKGQISPKINGHNSSPVVIPEHSSIPNGRLSSESISYPNISNAMSLVKEAEPKEPIFSPSQTGAFTQSNHISKEYPEHQLKPEEGLQGPNVMNSASYPQVDSSSLGMEGDMHYNVVHTQPCYLDDSEPVTMIFMGYKNADEVQSKPMTDYEGIIRAELVVIDDDEDVGDGLHAGQRSVKEQYFPPVGQQPNDVIQKLPKHEVTLNSHLPYKNSISLLEQEASLGQNNYALPARTTIDDGTEDPSLTALRIRMAKLGKKVI</sequence>
<dbReference type="Proteomes" id="UP001295444">
    <property type="component" value="Chromosome 08"/>
</dbReference>
<evidence type="ECO:0000256" key="5">
    <source>
        <dbReference type="ARBA" id="ARBA00022490"/>
    </source>
</evidence>
<dbReference type="GO" id="GO:0016020">
    <property type="term" value="C:membrane"/>
    <property type="evidence" value="ECO:0007669"/>
    <property type="project" value="InterPro"/>
</dbReference>
<dbReference type="EMBL" id="OW240919">
    <property type="protein sequence ID" value="CAH2311427.1"/>
    <property type="molecule type" value="Genomic_DNA"/>
</dbReference>
<comment type="similarity">
    <text evidence="4">Belongs to the paralemmin family.</text>
</comment>
<reference evidence="12" key="1">
    <citation type="submission" date="2022-03" db="EMBL/GenBank/DDBJ databases">
        <authorList>
            <person name="Alioto T."/>
            <person name="Alioto T."/>
            <person name="Gomez Garrido J."/>
        </authorList>
    </citation>
    <scope>NUCLEOTIDE SEQUENCE</scope>
</reference>
<keyword evidence="5" id="KW-0963">Cytoplasm</keyword>
<name>A0AAD1ST92_PELCU</name>
<evidence type="ECO:0000256" key="6">
    <source>
        <dbReference type="ARBA" id="ARBA00023018"/>
    </source>
</evidence>
<evidence type="ECO:0000256" key="9">
    <source>
        <dbReference type="ARBA" id="ARBA00040857"/>
    </source>
</evidence>
<dbReference type="Pfam" id="PF03285">
    <property type="entry name" value="Paralemmin"/>
    <property type="match status" value="2"/>
</dbReference>
<evidence type="ECO:0000256" key="11">
    <source>
        <dbReference type="SAM" id="MobiDB-lite"/>
    </source>
</evidence>